<dbReference type="SUPFAM" id="SSF101386">
    <property type="entry name" value="all-alpha NTP pyrophosphatases"/>
    <property type="match status" value="2"/>
</dbReference>
<organism evidence="2 3">
    <name type="scientific">Hyphococcus aureus</name>
    <dbReference type="NCBI Taxonomy" id="2666033"/>
    <lineage>
        <taxon>Bacteria</taxon>
        <taxon>Pseudomonadati</taxon>
        <taxon>Pseudomonadota</taxon>
        <taxon>Alphaproteobacteria</taxon>
        <taxon>Parvularculales</taxon>
        <taxon>Parvularculaceae</taxon>
        <taxon>Hyphococcus</taxon>
    </lineage>
</organism>
<dbReference type="GO" id="GO:0047429">
    <property type="term" value="F:nucleoside triphosphate diphosphatase activity"/>
    <property type="evidence" value="ECO:0007669"/>
    <property type="project" value="UniProtKB-EC"/>
</dbReference>
<dbReference type="EC" id="3.6.1.9" evidence="2"/>
<feature type="domain" description="NTP pyrophosphohydrolase MazG-like" evidence="1">
    <location>
        <begin position="181"/>
        <end position="244"/>
    </location>
</feature>
<feature type="domain" description="NTP pyrophosphohydrolase MazG-like" evidence="1">
    <location>
        <begin position="44"/>
        <end position="117"/>
    </location>
</feature>
<name>A0ABW1KXY0_9PROT</name>
<dbReference type="InterPro" id="IPR004518">
    <property type="entry name" value="MazG-like_dom"/>
</dbReference>
<dbReference type="EMBL" id="JBHPON010000002">
    <property type="protein sequence ID" value="MFC6036935.1"/>
    <property type="molecule type" value="Genomic_DNA"/>
</dbReference>
<evidence type="ECO:0000313" key="2">
    <source>
        <dbReference type="EMBL" id="MFC6036935.1"/>
    </source>
</evidence>
<dbReference type="NCBIfam" id="TIGR00444">
    <property type="entry name" value="mazG"/>
    <property type="match status" value="1"/>
</dbReference>
<keyword evidence="2" id="KW-0378">Hydrolase</keyword>
<keyword evidence="3" id="KW-1185">Reference proteome</keyword>
<dbReference type="InterPro" id="IPR011551">
    <property type="entry name" value="NTP_PyrPHydrolase_MazG"/>
</dbReference>
<dbReference type="CDD" id="cd11528">
    <property type="entry name" value="NTP-PPase_MazG_Nterm"/>
    <property type="match status" value="1"/>
</dbReference>
<sequence length="280" mass="31354">MTDAPPPASANAAPSDDASKIDALLEVMARLRSPEGGCPWDLEQDFRTIAPYTIEEAYEVADAIERGDMKGLKEELGDLLFQSVFHAQMAKEEGLFTFGDVAQEIADKMIRRHPHVFGDVDMRSAQEQTDAWEVQKVEERKAKGKDGLLDDVPAGLPGLTRAVKLQKRAGRVGFDWPNARSVLDKIAEETEELNEAMDSGDKDHIEEEFGDLLFVLANLSRHLDIDPESALRRANEKFIRRFRHIEKTFSDRGESLADASLDEMEAVWDEAKAIDKTRGK</sequence>
<protein>
    <submittedName>
        <fullName evidence="2">Nucleoside triphosphate pyrophosphohydrolase</fullName>
        <ecNumber evidence="2">3.6.1.9</ecNumber>
    </submittedName>
</protein>
<reference evidence="2 3" key="1">
    <citation type="submission" date="2024-09" db="EMBL/GenBank/DDBJ databases">
        <authorList>
            <person name="Zhang Z.-H."/>
        </authorList>
    </citation>
    <scope>NUCLEOTIDE SEQUENCE [LARGE SCALE GENOMIC DNA]</scope>
    <source>
        <strain evidence="2 3">HHTR114</strain>
    </source>
</reference>
<dbReference type="NCBIfam" id="NF007113">
    <property type="entry name" value="PRK09562.1"/>
    <property type="match status" value="1"/>
</dbReference>
<dbReference type="Gene3D" id="1.10.287.1080">
    <property type="entry name" value="MazG-like"/>
    <property type="match status" value="2"/>
</dbReference>
<dbReference type="InterPro" id="IPR048015">
    <property type="entry name" value="NTP-PPase_MazG-like_N"/>
</dbReference>
<dbReference type="PANTHER" id="PTHR30522">
    <property type="entry name" value="NUCLEOSIDE TRIPHOSPHATE PYROPHOSPHOHYDROLASE"/>
    <property type="match status" value="1"/>
</dbReference>
<evidence type="ECO:0000259" key="1">
    <source>
        <dbReference type="Pfam" id="PF03819"/>
    </source>
</evidence>
<dbReference type="Proteomes" id="UP001596116">
    <property type="component" value="Unassembled WGS sequence"/>
</dbReference>
<dbReference type="InterPro" id="IPR048011">
    <property type="entry name" value="NTP-PPase_MazG-like_C"/>
</dbReference>
<dbReference type="PANTHER" id="PTHR30522:SF0">
    <property type="entry name" value="NUCLEOSIDE TRIPHOSPHATE PYROPHOSPHOHYDROLASE"/>
    <property type="match status" value="1"/>
</dbReference>
<dbReference type="RefSeq" id="WP_379881814.1">
    <property type="nucleotide sequence ID" value="NZ_JBHPON010000002.1"/>
</dbReference>
<accession>A0ABW1KXY0</accession>
<dbReference type="Pfam" id="PF03819">
    <property type="entry name" value="MazG"/>
    <property type="match status" value="2"/>
</dbReference>
<dbReference type="CDD" id="cd11529">
    <property type="entry name" value="NTP-PPase_MazG_Cterm"/>
    <property type="match status" value="1"/>
</dbReference>
<evidence type="ECO:0000313" key="3">
    <source>
        <dbReference type="Proteomes" id="UP001596116"/>
    </source>
</evidence>
<comment type="caution">
    <text evidence="2">The sequence shown here is derived from an EMBL/GenBank/DDBJ whole genome shotgun (WGS) entry which is preliminary data.</text>
</comment>
<gene>
    <name evidence="2" type="primary">mazG</name>
    <name evidence="2" type="ORF">ACFMB1_15360</name>
</gene>
<proteinExistence type="predicted"/>